<evidence type="ECO:0000313" key="6">
    <source>
        <dbReference type="Proteomes" id="UP000287547"/>
    </source>
</evidence>
<dbReference type="Gene3D" id="3.40.190.10">
    <property type="entry name" value="Periplasmic binding protein-like II"/>
    <property type="match status" value="2"/>
</dbReference>
<comment type="subcellular location">
    <subcellularLocation>
        <location evidence="1">Periplasm</location>
    </subcellularLocation>
</comment>
<evidence type="ECO:0000256" key="2">
    <source>
        <dbReference type="ARBA" id="ARBA00010742"/>
    </source>
</evidence>
<evidence type="ECO:0000313" key="5">
    <source>
        <dbReference type="EMBL" id="RSM60179.1"/>
    </source>
</evidence>
<dbReference type="PANTHER" id="PTHR30024:SF47">
    <property type="entry name" value="TAURINE-BINDING PERIPLASMIC PROTEIN"/>
    <property type="match status" value="1"/>
</dbReference>
<keyword evidence="4" id="KW-1133">Transmembrane helix</keyword>
<dbReference type="Pfam" id="PF13379">
    <property type="entry name" value="NMT1_2"/>
    <property type="match status" value="1"/>
</dbReference>
<comment type="caution">
    <text evidence="5">The sequence shown here is derived from an EMBL/GenBank/DDBJ whole genome shotgun (WGS) entry which is preliminary data.</text>
</comment>
<proteinExistence type="inferred from homology"/>
<dbReference type="AlphaFoldDB" id="A0A428XXV3"/>
<evidence type="ECO:0000256" key="3">
    <source>
        <dbReference type="ARBA" id="ARBA00022729"/>
    </source>
</evidence>
<evidence type="ECO:0008006" key="7">
    <source>
        <dbReference type="Google" id="ProtNLM"/>
    </source>
</evidence>
<name>A0A428XXV3_KIBAR</name>
<keyword evidence="4" id="KW-0472">Membrane</keyword>
<comment type="similarity">
    <text evidence="2">Belongs to the bacterial solute-binding protein SsuA/TauA family.</text>
</comment>
<evidence type="ECO:0000256" key="4">
    <source>
        <dbReference type="SAM" id="Phobius"/>
    </source>
</evidence>
<dbReference type="Proteomes" id="UP000287547">
    <property type="component" value="Unassembled WGS sequence"/>
</dbReference>
<dbReference type="OrthoDB" id="8892982at2"/>
<evidence type="ECO:0000256" key="1">
    <source>
        <dbReference type="ARBA" id="ARBA00004418"/>
    </source>
</evidence>
<dbReference type="PANTHER" id="PTHR30024">
    <property type="entry name" value="ALIPHATIC SULFONATES-BINDING PROTEIN-RELATED"/>
    <property type="match status" value="1"/>
</dbReference>
<organism evidence="5 6">
    <name type="scientific">Kibdelosporangium aridum</name>
    <dbReference type="NCBI Taxonomy" id="2030"/>
    <lineage>
        <taxon>Bacteria</taxon>
        <taxon>Bacillati</taxon>
        <taxon>Actinomycetota</taxon>
        <taxon>Actinomycetes</taxon>
        <taxon>Pseudonocardiales</taxon>
        <taxon>Pseudonocardiaceae</taxon>
        <taxon>Kibdelosporangium</taxon>
    </lineage>
</organism>
<feature type="transmembrane region" description="Helical" evidence="4">
    <location>
        <begin position="57"/>
        <end position="74"/>
    </location>
</feature>
<gene>
    <name evidence="5" type="ORF">DMH04_54500</name>
</gene>
<reference evidence="5 6" key="1">
    <citation type="submission" date="2018-05" db="EMBL/GenBank/DDBJ databases">
        <title>Evolution of GPA BGCs.</title>
        <authorList>
            <person name="Waglechner N."/>
            <person name="Wright G.D."/>
        </authorList>
    </citation>
    <scope>NUCLEOTIDE SEQUENCE [LARGE SCALE GENOMIC DNA]</scope>
    <source>
        <strain evidence="5 6">A82846</strain>
    </source>
</reference>
<accession>A0A428XXV3</accession>
<dbReference type="EMBL" id="QHKI01000119">
    <property type="protein sequence ID" value="RSM60179.1"/>
    <property type="molecule type" value="Genomic_DNA"/>
</dbReference>
<protein>
    <recommendedName>
        <fullName evidence="7">Sulfonate ABC transporter substrate-binding protein</fullName>
    </recommendedName>
</protein>
<dbReference type="SUPFAM" id="SSF53850">
    <property type="entry name" value="Periplasmic binding protein-like II"/>
    <property type="match status" value="1"/>
</dbReference>
<dbReference type="GO" id="GO:0042597">
    <property type="term" value="C:periplasmic space"/>
    <property type="evidence" value="ECO:0007669"/>
    <property type="project" value="UniProtKB-SubCell"/>
</dbReference>
<sequence>MSDQLRRRETGRQPIVTEQWSALESRRYVGERPCETFTSARTRGEAMPRRGDTRSRVWIPIISIAVALLTALSGCSALNGSSNNPSGGGSGTAGPIEKPKLKVGLLPVVDVAPLYQAVEKGYFKEQGLEVEPIVLASGPKAVESVISGEIDIAFTSYPGAFVAQSKGVANLKIVADAYAARPGHLALVATPNSTIKKPEDVAKKKIAVTSKGSISDLGVMSVLSAQNIAVDGIQWIPMTFPDMGPAMKAGNIDGAVVAEPWMTRTAKEYGAMSIVDVSSGPTADISMSGWAALDKLTSANPNTFAAFQRGLAKGVSDVKRDRTVLEPILITHVKIDQATAPLVTIADYPERADAIRLQRVADLMLEFKVIGERLDVSKMLLEPTTAN</sequence>
<keyword evidence="3" id="KW-0732">Signal</keyword>
<keyword evidence="4" id="KW-0812">Transmembrane</keyword>